<proteinExistence type="predicted"/>
<dbReference type="RefSeq" id="WP_369274492.1">
    <property type="nucleotide sequence ID" value="NZ_CP163432.1"/>
</dbReference>
<accession>A0AB39N7R6</accession>
<dbReference type="EMBL" id="CP163432">
    <property type="protein sequence ID" value="XDQ14530.1"/>
    <property type="molecule type" value="Genomic_DNA"/>
</dbReference>
<protein>
    <submittedName>
        <fullName evidence="1">Uncharacterized protein</fullName>
    </submittedName>
</protein>
<dbReference type="AlphaFoldDB" id="A0AB39N7R6"/>
<gene>
    <name evidence="1" type="ORF">AB5J55_35245</name>
</gene>
<evidence type="ECO:0000313" key="1">
    <source>
        <dbReference type="EMBL" id="XDQ14530.1"/>
    </source>
</evidence>
<name>A0AB39N7R6_9ACTN</name>
<sequence length="65" mass="7100">MSAELERLTAAQTAADRIVRRVADHDGGPARRLMVAVIDPETNTRLATGFATYEAPTVRHLRPVS</sequence>
<reference evidence="1" key="1">
    <citation type="submission" date="2024-07" db="EMBL/GenBank/DDBJ databases">
        <authorList>
            <person name="Yu S.T."/>
        </authorList>
    </citation>
    <scope>NUCLEOTIDE SEQUENCE</scope>
    <source>
        <strain evidence="1">R11</strain>
    </source>
</reference>
<organism evidence="1">
    <name type="scientific">Streptomyces sp. R11</name>
    <dbReference type="NCBI Taxonomy" id="3238625"/>
    <lineage>
        <taxon>Bacteria</taxon>
        <taxon>Bacillati</taxon>
        <taxon>Actinomycetota</taxon>
        <taxon>Actinomycetes</taxon>
        <taxon>Kitasatosporales</taxon>
        <taxon>Streptomycetaceae</taxon>
        <taxon>Streptomyces</taxon>
    </lineage>
</organism>